<evidence type="ECO:0000313" key="2">
    <source>
        <dbReference type="Proteomes" id="UP000192775"/>
    </source>
</evidence>
<dbReference type="KEGG" id="cphy:B5808_17580"/>
<dbReference type="EMBL" id="CP020715">
    <property type="protein sequence ID" value="ARJ06829.1"/>
    <property type="molecule type" value="Genomic_DNA"/>
</dbReference>
<dbReference type="STRING" id="1619308.B5808_17580"/>
<name>A0A1X9LUA6_9MICO</name>
<evidence type="ECO:0000313" key="1">
    <source>
        <dbReference type="EMBL" id="ARJ06829.1"/>
    </source>
</evidence>
<dbReference type="InterPro" id="IPR053714">
    <property type="entry name" value="Iso_Racemase_Enz_sf"/>
</dbReference>
<proteinExistence type="predicted"/>
<dbReference type="RefSeq" id="WP_085020967.1">
    <property type="nucleotide sequence ID" value="NZ_BMHD01000001.1"/>
</dbReference>
<gene>
    <name evidence="1" type="ORF">B5808_17580</name>
</gene>
<sequence length="222" mass="23338">MTAKTSSERSAHPRIALVHGVQAAMRPAQEAVRSELDCTIWNLLDDRLIDDALAGDGVTTALQERMQHLIDSAVDRADAVLITCSLYSFMAGLQPSDGVPVFGSDDAAFDEAVGAGRGITLVSSMPAALRDSEERLLGHAESRGATLDVASTLVAEVMPAVLAADYRRVAEVIAGTVPRQSVIVLAQYSLAPAAPLLAEITDSHVISPAAAAARTLRRLIEA</sequence>
<dbReference type="Gene3D" id="3.40.50.12500">
    <property type="match status" value="1"/>
</dbReference>
<reference evidence="1 2" key="1">
    <citation type="submission" date="2017-04" db="EMBL/GenBank/DDBJ databases">
        <authorList>
            <person name="Afonso C.L."/>
            <person name="Miller P.J."/>
            <person name="Scott M.A."/>
            <person name="Spackman E."/>
            <person name="Goraichik I."/>
            <person name="Dimitrov K.M."/>
            <person name="Suarez D.L."/>
            <person name="Swayne D.E."/>
        </authorList>
    </citation>
    <scope>NUCLEOTIDE SEQUENCE [LARGE SCALE GENOMIC DNA]</scope>
    <source>
        <strain evidence="2">XA(T)</strain>
    </source>
</reference>
<organism evidence="1 2">
    <name type="scientific">Cnuibacter physcomitrellae</name>
    <dbReference type="NCBI Taxonomy" id="1619308"/>
    <lineage>
        <taxon>Bacteria</taxon>
        <taxon>Bacillati</taxon>
        <taxon>Actinomycetota</taxon>
        <taxon>Actinomycetes</taxon>
        <taxon>Micrococcales</taxon>
        <taxon>Microbacteriaceae</taxon>
        <taxon>Cnuibacter</taxon>
    </lineage>
</organism>
<accession>A0A1X9LUA6</accession>
<dbReference type="Proteomes" id="UP000192775">
    <property type="component" value="Chromosome"/>
</dbReference>
<keyword evidence="2" id="KW-1185">Reference proteome</keyword>
<dbReference type="AlphaFoldDB" id="A0A1X9LUA6"/>
<protein>
    <submittedName>
        <fullName evidence="1">Uncharacterized protein</fullName>
    </submittedName>
</protein>